<feature type="transmembrane region" description="Helical" evidence="7">
    <location>
        <begin position="41"/>
        <end position="62"/>
    </location>
</feature>
<feature type="transmembrane region" description="Helical" evidence="7">
    <location>
        <begin position="82"/>
        <end position="101"/>
    </location>
</feature>
<evidence type="ECO:0000256" key="1">
    <source>
        <dbReference type="ARBA" id="ARBA00004651"/>
    </source>
</evidence>
<name>A0A062UIA0_9PROT</name>
<dbReference type="PANTHER" id="PTHR40074:SF4">
    <property type="entry name" value="INNER MEMBRANE PROTEIN YCFT"/>
    <property type="match status" value="1"/>
</dbReference>
<accession>A0A062UIA0</accession>
<feature type="transmembrane region" description="Helical" evidence="7">
    <location>
        <begin position="12"/>
        <end position="29"/>
    </location>
</feature>
<dbReference type="PATRIC" id="fig|1280946.3.peg.963"/>
<feature type="domain" description="Acyltransferase 3" evidence="8">
    <location>
        <begin position="6"/>
        <end position="311"/>
    </location>
</feature>
<feature type="transmembrane region" description="Helical" evidence="7">
    <location>
        <begin position="228"/>
        <end position="248"/>
    </location>
</feature>
<feature type="transmembrane region" description="Helical" evidence="7">
    <location>
        <begin position="268"/>
        <end position="289"/>
    </location>
</feature>
<dbReference type="STRING" id="1280946.HY29_10835"/>
<dbReference type="Pfam" id="PF01757">
    <property type="entry name" value="Acyl_transf_3"/>
    <property type="match status" value="1"/>
</dbReference>
<evidence type="ECO:0000256" key="4">
    <source>
        <dbReference type="ARBA" id="ARBA00022692"/>
    </source>
</evidence>
<feature type="transmembrane region" description="Helical" evidence="7">
    <location>
        <begin position="121"/>
        <end position="140"/>
    </location>
</feature>
<feature type="transmembrane region" description="Helical" evidence="7">
    <location>
        <begin position="206"/>
        <end position="222"/>
    </location>
</feature>
<organism evidence="9 10">
    <name type="scientific">Hyphomonas beringensis</name>
    <dbReference type="NCBI Taxonomy" id="1280946"/>
    <lineage>
        <taxon>Bacteria</taxon>
        <taxon>Pseudomonadati</taxon>
        <taxon>Pseudomonadota</taxon>
        <taxon>Alphaproteobacteria</taxon>
        <taxon>Hyphomonadales</taxon>
        <taxon>Hyphomonadaceae</taxon>
        <taxon>Hyphomonas</taxon>
    </lineage>
</organism>
<evidence type="ECO:0000259" key="8">
    <source>
        <dbReference type="Pfam" id="PF01757"/>
    </source>
</evidence>
<dbReference type="RefSeq" id="WP_034793221.1">
    <property type="nucleotide sequence ID" value="NZ_AWFF01000027.1"/>
</dbReference>
<dbReference type="GO" id="GO:0005886">
    <property type="term" value="C:plasma membrane"/>
    <property type="evidence" value="ECO:0007669"/>
    <property type="project" value="UniProtKB-SubCell"/>
</dbReference>
<gene>
    <name evidence="9" type="ORF">HY29_10835</name>
</gene>
<keyword evidence="5 7" id="KW-1133">Transmembrane helix</keyword>
<evidence type="ECO:0000313" key="10">
    <source>
        <dbReference type="Proteomes" id="UP000027037"/>
    </source>
</evidence>
<feature type="transmembrane region" description="Helical" evidence="7">
    <location>
        <begin position="295"/>
        <end position="315"/>
    </location>
</feature>
<evidence type="ECO:0000256" key="2">
    <source>
        <dbReference type="ARBA" id="ARBA00007400"/>
    </source>
</evidence>
<evidence type="ECO:0000256" key="3">
    <source>
        <dbReference type="ARBA" id="ARBA00022475"/>
    </source>
</evidence>
<reference evidence="9 10" key="1">
    <citation type="journal article" date="2014" name="Antonie Van Leeuwenhoek">
        <title>Hyphomonas beringensis sp. nov. and Hyphomonas chukchiensis sp. nov., isolated from surface seawater of the Bering Sea and Chukchi Sea.</title>
        <authorList>
            <person name="Li C."/>
            <person name="Lai Q."/>
            <person name="Li G."/>
            <person name="Dong C."/>
            <person name="Wang J."/>
            <person name="Liao Y."/>
            <person name="Shao Z."/>
        </authorList>
    </citation>
    <scope>NUCLEOTIDE SEQUENCE [LARGE SCALE GENOMIC DNA]</scope>
    <source>
        <strain evidence="9 10">25B14_1</strain>
    </source>
</reference>
<feature type="transmembrane region" description="Helical" evidence="7">
    <location>
        <begin position="176"/>
        <end position="194"/>
    </location>
</feature>
<dbReference type="GO" id="GO:0009246">
    <property type="term" value="P:enterobacterial common antigen biosynthetic process"/>
    <property type="evidence" value="ECO:0007669"/>
    <property type="project" value="TreeGrafter"/>
</dbReference>
<proteinExistence type="inferred from homology"/>
<dbReference type="AlphaFoldDB" id="A0A062UIA0"/>
<dbReference type="OrthoDB" id="9814956at2"/>
<dbReference type="GO" id="GO:0016413">
    <property type="term" value="F:O-acetyltransferase activity"/>
    <property type="evidence" value="ECO:0007669"/>
    <property type="project" value="TreeGrafter"/>
</dbReference>
<keyword evidence="4 7" id="KW-0812">Transmembrane</keyword>
<sequence length="354" mass="39598">MPTRRIDWIDNAKGISILLFVLMQATFNYEALLQKHSWMHLLAAWAAPFTVPTLFVIAGLFLNRTLFGSKSTFFDRKVLRFVYLYAIWLAIQTLILNAGTLMTSPLSVLGSYVMAWVQPAAGLWLIPMLIVFSVVTWLLRFVSVPRLLIMAIVLQIMHSAGLVHSGWVLADRFAEYYVFFYAGYAGLSLIKRYADTITTGFDDVPAALLVWATINTVIVIQGTDTLPIISLVLGMAGAFAVIAAATLLTRRNWKWGEFVKYTGRNYLVIYLAYFIPLALFETLLASTGFRTESGLTILFLTIASLGAPLLLHQLLRKTPLIALYRRPATFRLQEKGALPKGRLLTPPQRNTGEA</sequence>
<evidence type="ECO:0000256" key="5">
    <source>
        <dbReference type="ARBA" id="ARBA00022989"/>
    </source>
</evidence>
<evidence type="ECO:0000313" key="9">
    <source>
        <dbReference type="EMBL" id="KCZ55850.1"/>
    </source>
</evidence>
<dbReference type="Proteomes" id="UP000027037">
    <property type="component" value="Unassembled WGS sequence"/>
</dbReference>
<evidence type="ECO:0000256" key="6">
    <source>
        <dbReference type="ARBA" id="ARBA00023136"/>
    </source>
</evidence>
<comment type="subcellular location">
    <subcellularLocation>
        <location evidence="1">Cell membrane</location>
        <topology evidence="1">Multi-pass membrane protein</topology>
    </subcellularLocation>
</comment>
<keyword evidence="10" id="KW-1185">Reference proteome</keyword>
<protein>
    <recommendedName>
        <fullName evidence="8">Acyltransferase 3 domain-containing protein</fullName>
    </recommendedName>
</protein>
<dbReference type="eggNOG" id="COG4763">
    <property type="taxonomic scope" value="Bacteria"/>
</dbReference>
<keyword evidence="6 7" id="KW-0472">Membrane</keyword>
<dbReference type="PANTHER" id="PTHR40074">
    <property type="entry name" value="O-ACETYLTRANSFERASE WECH"/>
    <property type="match status" value="1"/>
</dbReference>
<dbReference type="EMBL" id="AWFF01000027">
    <property type="protein sequence ID" value="KCZ55850.1"/>
    <property type="molecule type" value="Genomic_DNA"/>
</dbReference>
<feature type="transmembrane region" description="Helical" evidence="7">
    <location>
        <begin position="147"/>
        <end position="170"/>
    </location>
</feature>
<evidence type="ECO:0000256" key="7">
    <source>
        <dbReference type="SAM" id="Phobius"/>
    </source>
</evidence>
<comment type="caution">
    <text evidence="9">The sequence shown here is derived from an EMBL/GenBank/DDBJ whole genome shotgun (WGS) entry which is preliminary data.</text>
</comment>
<keyword evidence="3" id="KW-1003">Cell membrane</keyword>
<comment type="similarity">
    <text evidence="2">Belongs to the acyltransferase 3 family.</text>
</comment>
<dbReference type="InterPro" id="IPR002656">
    <property type="entry name" value="Acyl_transf_3_dom"/>
</dbReference>